<evidence type="ECO:0000256" key="1">
    <source>
        <dbReference type="ARBA" id="ARBA00004127"/>
    </source>
</evidence>
<accession>A0A410PYL4</accession>
<dbReference type="Proteomes" id="UP000287601">
    <property type="component" value="Chromosome"/>
</dbReference>
<keyword evidence="2" id="KW-0812">Transmembrane</keyword>
<evidence type="ECO:0000256" key="3">
    <source>
        <dbReference type="ARBA" id="ARBA00022989"/>
    </source>
</evidence>
<dbReference type="GO" id="GO:0012505">
    <property type="term" value="C:endomembrane system"/>
    <property type="evidence" value="ECO:0007669"/>
    <property type="project" value="UniProtKB-SubCell"/>
</dbReference>
<keyword evidence="3" id="KW-1133">Transmembrane helix</keyword>
<dbReference type="Pfam" id="PF06803">
    <property type="entry name" value="DUF1232"/>
    <property type="match status" value="1"/>
</dbReference>
<keyword evidence="4" id="KW-0472">Membrane</keyword>
<protein>
    <submittedName>
        <fullName evidence="6">DUF1232 domain-containing protein</fullName>
    </submittedName>
</protein>
<dbReference type="OrthoDB" id="1779206at2"/>
<sequence>MMMDKSVPRRKKLLIILGIIYLVSPIDLIPPVLFPIAWMDDLVVWIWILLHLKDELDKYWVGDKAEDLSKNYKGKDIIEDAEYEVNVQDDKESEDEK</sequence>
<evidence type="ECO:0000313" key="7">
    <source>
        <dbReference type="Proteomes" id="UP000287601"/>
    </source>
</evidence>
<proteinExistence type="predicted"/>
<dbReference type="InterPro" id="IPR010652">
    <property type="entry name" value="DUF1232"/>
</dbReference>
<dbReference type="KEGG" id="amij:EQM06_02110"/>
<evidence type="ECO:0000256" key="4">
    <source>
        <dbReference type="ARBA" id="ARBA00023136"/>
    </source>
</evidence>
<gene>
    <name evidence="6" type="ORF">EQM06_02110</name>
</gene>
<evidence type="ECO:0000313" key="6">
    <source>
        <dbReference type="EMBL" id="QAT44057.1"/>
    </source>
</evidence>
<reference evidence="6 7" key="1">
    <citation type="submission" date="2019-01" db="EMBL/GenBank/DDBJ databases">
        <title>Draft genomes of a novel of Aminipila strains.</title>
        <authorList>
            <person name="Ma S."/>
        </authorList>
    </citation>
    <scope>NUCLEOTIDE SEQUENCE [LARGE SCALE GENOMIC DNA]</scope>
    <source>
        <strain evidence="7">JN-39</strain>
    </source>
</reference>
<name>A0A410PYL4_9FIRM</name>
<dbReference type="EMBL" id="CP035281">
    <property type="protein sequence ID" value="QAT44057.1"/>
    <property type="molecule type" value="Genomic_DNA"/>
</dbReference>
<evidence type="ECO:0000259" key="5">
    <source>
        <dbReference type="Pfam" id="PF06803"/>
    </source>
</evidence>
<dbReference type="AlphaFoldDB" id="A0A410PYL4"/>
<feature type="domain" description="DUF1232" evidence="5">
    <location>
        <begin position="12"/>
        <end position="45"/>
    </location>
</feature>
<evidence type="ECO:0000256" key="2">
    <source>
        <dbReference type="ARBA" id="ARBA00022692"/>
    </source>
</evidence>
<organism evidence="6 7">
    <name type="scientific">Aminipila luticellarii</name>
    <dbReference type="NCBI Taxonomy" id="2507160"/>
    <lineage>
        <taxon>Bacteria</taxon>
        <taxon>Bacillati</taxon>
        <taxon>Bacillota</taxon>
        <taxon>Clostridia</taxon>
        <taxon>Peptostreptococcales</taxon>
        <taxon>Anaerovoracaceae</taxon>
        <taxon>Aminipila</taxon>
    </lineage>
</organism>
<keyword evidence="7" id="KW-1185">Reference proteome</keyword>
<comment type="subcellular location">
    <subcellularLocation>
        <location evidence="1">Endomembrane system</location>
        <topology evidence="1">Multi-pass membrane protein</topology>
    </subcellularLocation>
</comment>